<dbReference type="EC" id="1.14.13.48" evidence="10"/>
<dbReference type="InterPro" id="IPR027417">
    <property type="entry name" value="P-loop_NTPase"/>
</dbReference>
<evidence type="ECO:0000259" key="9">
    <source>
        <dbReference type="PROSITE" id="PS50112"/>
    </source>
</evidence>
<dbReference type="InParanoid" id="A0A1Y5SW31"/>
<dbReference type="InterPro" id="IPR002197">
    <property type="entry name" value="HTH_Fis"/>
</dbReference>
<dbReference type="InterPro" id="IPR025944">
    <property type="entry name" value="Sigma_54_int_dom_CS"/>
</dbReference>
<dbReference type="Pfam" id="PF25601">
    <property type="entry name" value="AAA_lid_14"/>
    <property type="match status" value="1"/>
</dbReference>
<protein>
    <submittedName>
        <fullName evidence="10">Limonene hydroxylase</fullName>
        <ecNumber evidence="10">1.14.13.48</ecNumber>
    </submittedName>
</protein>
<dbReference type="SMART" id="SM00091">
    <property type="entry name" value="PAS"/>
    <property type="match status" value="1"/>
</dbReference>
<feature type="domain" description="PAS" evidence="9">
    <location>
        <begin position="18"/>
        <end position="59"/>
    </location>
</feature>
<keyword evidence="1" id="KW-0547">Nucleotide-binding</keyword>
<dbReference type="Gene3D" id="3.30.450.20">
    <property type="entry name" value="PAS domain"/>
    <property type="match status" value="1"/>
</dbReference>
<dbReference type="InterPro" id="IPR025662">
    <property type="entry name" value="Sigma_54_int_dom_ATP-bd_1"/>
</dbReference>
<dbReference type="EMBL" id="FWFR01000001">
    <property type="protein sequence ID" value="SLN49701.1"/>
    <property type="molecule type" value="Genomic_DNA"/>
</dbReference>
<evidence type="ECO:0000313" key="10">
    <source>
        <dbReference type="EMBL" id="SLN49701.1"/>
    </source>
</evidence>
<dbReference type="Gene3D" id="1.10.10.60">
    <property type="entry name" value="Homeodomain-like"/>
    <property type="match status" value="1"/>
</dbReference>
<dbReference type="Pfam" id="PF02954">
    <property type="entry name" value="HTH_8"/>
    <property type="match status" value="1"/>
</dbReference>
<dbReference type="Gene3D" id="3.40.50.300">
    <property type="entry name" value="P-loop containing nucleotide triphosphate hydrolases"/>
    <property type="match status" value="1"/>
</dbReference>
<evidence type="ECO:0000259" key="8">
    <source>
        <dbReference type="PROSITE" id="PS50045"/>
    </source>
</evidence>
<dbReference type="PRINTS" id="PR01590">
    <property type="entry name" value="HTHFIS"/>
</dbReference>
<dbReference type="RefSeq" id="WP_085883365.1">
    <property type="nucleotide sequence ID" value="NZ_FWFR01000001.1"/>
</dbReference>
<dbReference type="InterPro" id="IPR035965">
    <property type="entry name" value="PAS-like_dom_sf"/>
</dbReference>
<name>A0A1Y5SW31_9PROT</name>
<evidence type="ECO:0000256" key="3">
    <source>
        <dbReference type="ARBA" id="ARBA00023012"/>
    </source>
</evidence>
<dbReference type="InterPro" id="IPR009057">
    <property type="entry name" value="Homeodomain-like_sf"/>
</dbReference>
<keyword evidence="6" id="KW-0804">Transcription</keyword>
<dbReference type="SUPFAM" id="SSF55785">
    <property type="entry name" value="PYP-like sensor domain (PAS domain)"/>
    <property type="match status" value="1"/>
</dbReference>
<dbReference type="AlphaFoldDB" id="A0A1Y5SW31"/>
<evidence type="ECO:0000256" key="5">
    <source>
        <dbReference type="ARBA" id="ARBA00023159"/>
    </source>
</evidence>
<dbReference type="GO" id="GO:0006355">
    <property type="term" value="P:regulation of DNA-templated transcription"/>
    <property type="evidence" value="ECO:0007669"/>
    <property type="project" value="InterPro"/>
</dbReference>
<feature type="region of interest" description="Disordered" evidence="7">
    <location>
        <begin position="474"/>
        <end position="501"/>
    </location>
</feature>
<dbReference type="PROSITE" id="PS50112">
    <property type="entry name" value="PAS"/>
    <property type="match status" value="1"/>
</dbReference>
<keyword evidence="5" id="KW-0010">Activator</keyword>
<proteinExistence type="predicted"/>
<dbReference type="GO" id="GO:0005524">
    <property type="term" value="F:ATP binding"/>
    <property type="evidence" value="ECO:0007669"/>
    <property type="project" value="UniProtKB-KW"/>
</dbReference>
<dbReference type="SUPFAM" id="SSF46689">
    <property type="entry name" value="Homeodomain-like"/>
    <property type="match status" value="1"/>
</dbReference>
<dbReference type="SMART" id="SM00382">
    <property type="entry name" value="AAA"/>
    <property type="match status" value="1"/>
</dbReference>
<accession>A0A1Y5SW31</accession>
<dbReference type="InterPro" id="IPR058031">
    <property type="entry name" value="AAA_lid_NorR"/>
</dbReference>
<dbReference type="PROSITE" id="PS50045">
    <property type="entry name" value="SIGMA54_INTERACT_4"/>
    <property type="match status" value="1"/>
</dbReference>
<dbReference type="PROSITE" id="PS00688">
    <property type="entry name" value="SIGMA54_INTERACT_3"/>
    <property type="match status" value="1"/>
</dbReference>
<gene>
    <name evidence="10" type="ORF">OCH7691_02176</name>
</gene>
<evidence type="ECO:0000256" key="4">
    <source>
        <dbReference type="ARBA" id="ARBA00023015"/>
    </source>
</evidence>
<evidence type="ECO:0000256" key="6">
    <source>
        <dbReference type="ARBA" id="ARBA00023163"/>
    </source>
</evidence>
<keyword evidence="4" id="KW-0805">Transcription regulation</keyword>
<dbReference type="FunCoup" id="A0A1Y5SW31">
    <property type="interactions" value="151"/>
</dbReference>
<dbReference type="OrthoDB" id="9770562at2"/>
<dbReference type="InterPro" id="IPR003593">
    <property type="entry name" value="AAA+_ATPase"/>
</dbReference>
<feature type="compositionally biased region" description="Basic and acidic residues" evidence="7">
    <location>
        <begin position="479"/>
        <end position="491"/>
    </location>
</feature>
<dbReference type="Proteomes" id="UP000193200">
    <property type="component" value="Unassembled WGS sequence"/>
</dbReference>
<evidence type="ECO:0000313" key="11">
    <source>
        <dbReference type="Proteomes" id="UP000193200"/>
    </source>
</evidence>
<organism evidence="10 11">
    <name type="scientific">Oceanibacterium hippocampi</name>
    <dbReference type="NCBI Taxonomy" id="745714"/>
    <lineage>
        <taxon>Bacteria</taxon>
        <taxon>Pseudomonadati</taxon>
        <taxon>Pseudomonadota</taxon>
        <taxon>Alphaproteobacteria</taxon>
        <taxon>Sneathiellales</taxon>
        <taxon>Sneathiellaceae</taxon>
        <taxon>Oceanibacterium</taxon>
    </lineage>
</organism>
<dbReference type="InterPro" id="IPR013656">
    <property type="entry name" value="PAS_4"/>
</dbReference>
<dbReference type="InterPro" id="IPR000014">
    <property type="entry name" value="PAS"/>
</dbReference>
<dbReference type="PANTHER" id="PTHR32071:SF99">
    <property type="entry name" value="TRANSCRIPTIONAL REGULATORY PROTEIN"/>
    <property type="match status" value="1"/>
</dbReference>
<sequence length="501" mass="54662">MSGDLLEFGGEAAIRSQAQRTLVTLFDSLYEGAVVIDRAGRVVWMNDKYKALIGWNGLERLEGRPVEEVLPESQMRRVVESGKADLLDIFRIGERDMVVSRLPLFDDGGTVTGALGVILYDRIQALRPIVTRFQTMQRDLNRARKELAEQRRAKYSFSQFVGASRTVIELKARARRAAASEATVLLLGETGTGKELLAHAIHATSPRAAGPMVRVNAAAIPEALLEAELFGAAPGAYTGAAKGGRVGKFQLADRGTLFLDEVGDMPLSLQVKLLRVLEEKELEALGSDRLVPVDVRVIAATSRDLPAMVEAGAFRADLFYRLNVLPLEIPPLRERLEDLPLLCESLLERQSHESGQPQKDIAAAALVRLAGHDWPGNVRELANILQQATAMNESPTLRVAHFEPLLPEQGDAGRGGAAQPFRPLRARLAEAEATIIAEALAASGGVKTRAAKLLGISRAQLYEKLAAYHMLSGDPDSSADVRKSGQHEKRNQNSLLRRFRA</sequence>
<keyword evidence="10" id="KW-0560">Oxidoreductase</keyword>
<keyword evidence="11" id="KW-1185">Reference proteome</keyword>
<dbReference type="CDD" id="cd00009">
    <property type="entry name" value="AAA"/>
    <property type="match status" value="1"/>
</dbReference>
<dbReference type="GO" id="GO:0043565">
    <property type="term" value="F:sequence-specific DNA binding"/>
    <property type="evidence" value="ECO:0007669"/>
    <property type="project" value="InterPro"/>
</dbReference>
<evidence type="ECO:0000256" key="1">
    <source>
        <dbReference type="ARBA" id="ARBA00022741"/>
    </source>
</evidence>
<dbReference type="PROSITE" id="PS00675">
    <property type="entry name" value="SIGMA54_INTERACT_1"/>
    <property type="match status" value="1"/>
</dbReference>
<keyword evidence="2" id="KW-0067">ATP-binding</keyword>
<dbReference type="FunFam" id="3.40.50.300:FF:000006">
    <property type="entry name" value="DNA-binding transcriptional regulator NtrC"/>
    <property type="match status" value="1"/>
</dbReference>
<evidence type="ECO:0000256" key="2">
    <source>
        <dbReference type="ARBA" id="ARBA00022840"/>
    </source>
</evidence>
<dbReference type="Pfam" id="PF08448">
    <property type="entry name" value="PAS_4"/>
    <property type="match status" value="1"/>
</dbReference>
<dbReference type="Gene3D" id="1.10.8.60">
    <property type="match status" value="1"/>
</dbReference>
<dbReference type="Pfam" id="PF00158">
    <property type="entry name" value="Sigma54_activat"/>
    <property type="match status" value="1"/>
</dbReference>
<keyword evidence="3" id="KW-0902">Two-component regulatory system</keyword>
<dbReference type="SUPFAM" id="SSF52540">
    <property type="entry name" value="P-loop containing nucleoside triphosphate hydrolases"/>
    <property type="match status" value="1"/>
</dbReference>
<dbReference type="InterPro" id="IPR002078">
    <property type="entry name" value="Sigma_54_int"/>
</dbReference>
<reference evidence="10 11" key="1">
    <citation type="submission" date="2017-03" db="EMBL/GenBank/DDBJ databases">
        <authorList>
            <person name="Afonso C.L."/>
            <person name="Miller P.J."/>
            <person name="Scott M.A."/>
            <person name="Spackman E."/>
            <person name="Goraichik I."/>
            <person name="Dimitrov K.M."/>
            <person name="Suarez D.L."/>
            <person name="Swayne D.E."/>
        </authorList>
    </citation>
    <scope>NUCLEOTIDE SEQUENCE [LARGE SCALE GENOMIC DNA]</scope>
    <source>
        <strain evidence="10 11">CECT 7691</strain>
    </source>
</reference>
<dbReference type="CDD" id="cd00130">
    <property type="entry name" value="PAS"/>
    <property type="match status" value="1"/>
</dbReference>
<feature type="domain" description="Sigma-54 factor interaction" evidence="8">
    <location>
        <begin position="160"/>
        <end position="390"/>
    </location>
</feature>
<dbReference type="GO" id="GO:0000160">
    <property type="term" value="P:phosphorelay signal transduction system"/>
    <property type="evidence" value="ECO:0007669"/>
    <property type="project" value="UniProtKB-KW"/>
</dbReference>
<dbReference type="PANTHER" id="PTHR32071">
    <property type="entry name" value="TRANSCRIPTIONAL REGULATORY PROTEIN"/>
    <property type="match status" value="1"/>
</dbReference>
<evidence type="ECO:0000256" key="7">
    <source>
        <dbReference type="SAM" id="MobiDB-lite"/>
    </source>
</evidence>
<dbReference type="GO" id="GO:0016491">
    <property type="term" value="F:oxidoreductase activity"/>
    <property type="evidence" value="ECO:0007669"/>
    <property type="project" value="UniProtKB-KW"/>
</dbReference>